<dbReference type="InterPro" id="IPR001077">
    <property type="entry name" value="COMT_C"/>
</dbReference>
<protein>
    <submittedName>
        <fullName evidence="8">Trans-resveratrol di-O-methyltransferase</fullName>
    </submittedName>
</protein>
<evidence type="ECO:0000256" key="5">
    <source>
        <dbReference type="PIRSR" id="PIRSR005739-1"/>
    </source>
</evidence>
<keyword evidence="3" id="KW-0949">S-adenosyl-L-methionine</keyword>
<dbReference type="FunFam" id="1.10.10.10:FF:000213">
    <property type="entry name" value="Coniferyl alcohol 9-O-methyltransferase"/>
    <property type="match status" value="1"/>
</dbReference>
<reference evidence="8" key="1">
    <citation type="submission" date="2020-06" db="EMBL/GenBank/DDBJ databases">
        <authorList>
            <person name="Li T."/>
            <person name="Hu X."/>
            <person name="Zhang T."/>
            <person name="Song X."/>
            <person name="Zhang H."/>
            <person name="Dai N."/>
            <person name="Sheng W."/>
            <person name="Hou X."/>
            <person name="Wei L."/>
        </authorList>
    </citation>
    <scope>NUCLEOTIDE SEQUENCE</scope>
    <source>
        <strain evidence="8">KEN8</strain>
        <tissue evidence="8">Leaf</tissue>
    </source>
</reference>
<keyword evidence="1" id="KW-0489">Methyltransferase</keyword>
<dbReference type="FunFam" id="3.40.50.150:FF:000057">
    <property type="entry name" value="O-methyltransferase ZRP4"/>
    <property type="match status" value="1"/>
</dbReference>
<dbReference type="Pfam" id="PF08100">
    <property type="entry name" value="Dimerisation"/>
    <property type="match status" value="1"/>
</dbReference>
<name>A0AAW2Q3R7_9LAMI</name>
<dbReference type="GO" id="GO:0008757">
    <property type="term" value="F:S-adenosylmethionine-dependent methyltransferase activity"/>
    <property type="evidence" value="ECO:0007669"/>
    <property type="project" value="UniProtKB-ARBA"/>
</dbReference>
<dbReference type="Gene3D" id="3.40.50.150">
    <property type="entry name" value="Vaccinia Virus protein VP39"/>
    <property type="match status" value="1"/>
</dbReference>
<evidence type="ECO:0000256" key="3">
    <source>
        <dbReference type="ARBA" id="ARBA00022691"/>
    </source>
</evidence>
<evidence type="ECO:0000256" key="1">
    <source>
        <dbReference type="ARBA" id="ARBA00022603"/>
    </source>
</evidence>
<dbReference type="PANTHER" id="PTHR11746">
    <property type="entry name" value="O-METHYLTRANSFERASE"/>
    <property type="match status" value="1"/>
</dbReference>
<dbReference type="InterPro" id="IPR036388">
    <property type="entry name" value="WH-like_DNA-bd_sf"/>
</dbReference>
<feature type="active site" description="Proton acceptor" evidence="5">
    <location>
        <position position="264"/>
    </location>
</feature>
<dbReference type="Gene3D" id="1.10.10.10">
    <property type="entry name" value="Winged helix-like DNA-binding domain superfamily/Winged helix DNA-binding domain"/>
    <property type="match status" value="1"/>
</dbReference>
<proteinExistence type="inferred from homology"/>
<dbReference type="GO" id="GO:0008171">
    <property type="term" value="F:O-methyltransferase activity"/>
    <property type="evidence" value="ECO:0007669"/>
    <property type="project" value="InterPro"/>
</dbReference>
<evidence type="ECO:0000259" key="7">
    <source>
        <dbReference type="Pfam" id="PF08100"/>
    </source>
</evidence>
<dbReference type="SUPFAM" id="SSF53335">
    <property type="entry name" value="S-adenosyl-L-methionine-dependent methyltransferases"/>
    <property type="match status" value="1"/>
</dbReference>
<evidence type="ECO:0000256" key="4">
    <source>
        <dbReference type="ARBA" id="ARBA00034481"/>
    </source>
</evidence>
<accession>A0AAW2Q3R7</accession>
<dbReference type="PIRSF" id="PIRSF005739">
    <property type="entry name" value="O-mtase"/>
    <property type="match status" value="1"/>
</dbReference>
<keyword evidence="2" id="KW-0808">Transferase</keyword>
<comment type="caution">
    <text evidence="8">The sequence shown here is derived from an EMBL/GenBank/DDBJ whole genome shotgun (WGS) entry which is preliminary data.</text>
</comment>
<organism evidence="8">
    <name type="scientific">Sesamum calycinum</name>
    <dbReference type="NCBI Taxonomy" id="2727403"/>
    <lineage>
        <taxon>Eukaryota</taxon>
        <taxon>Viridiplantae</taxon>
        <taxon>Streptophyta</taxon>
        <taxon>Embryophyta</taxon>
        <taxon>Tracheophyta</taxon>
        <taxon>Spermatophyta</taxon>
        <taxon>Magnoliopsida</taxon>
        <taxon>eudicotyledons</taxon>
        <taxon>Gunneridae</taxon>
        <taxon>Pentapetalae</taxon>
        <taxon>asterids</taxon>
        <taxon>lamiids</taxon>
        <taxon>Lamiales</taxon>
        <taxon>Pedaliaceae</taxon>
        <taxon>Sesamum</taxon>
    </lineage>
</organism>
<gene>
    <name evidence="8" type="ORF">Scaly_1196300</name>
</gene>
<feature type="domain" description="O-methyltransferase dimerisation" evidence="7">
    <location>
        <begin position="22"/>
        <end position="110"/>
    </location>
</feature>
<evidence type="ECO:0000256" key="2">
    <source>
        <dbReference type="ARBA" id="ARBA00022679"/>
    </source>
</evidence>
<dbReference type="SUPFAM" id="SSF46785">
    <property type="entry name" value="Winged helix' DNA-binding domain"/>
    <property type="match status" value="1"/>
</dbReference>
<dbReference type="Pfam" id="PF00891">
    <property type="entry name" value="Methyltransf_2"/>
    <property type="match status" value="1"/>
</dbReference>
<dbReference type="EMBL" id="JACGWM010000007">
    <property type="protein sequence ID" value="KAL0362411.1"/>
    <property type="molecule type" value="Genomic_DNA"/>
</dbReference>
<evidence type="ECO:0000259" key="6">
    <source>
        <dbReference type="Pfam" id="PF00891"/>
    </source>
</evidence>
<dbReference type="InterPro" id="IPR029063">
    <property type="entry name" value="SAM-dependent_MTases_sf"/>
</dbReference>
<dbReference type="GO" id="GO:0046983">
    <property type="term" value="F:protein dimerization activity"/>
    <property type="evidence" value="ECO:0007669"/>
    <property type="project" value="InterPro"/>
</dbReference>
<sequence length="361" mass="40144">MALSSIGIQSTQELLDAQSHVWNHLFNFINSMSMKCVIQLGIPDIIHKHGKPMTLSELTHSLGLNAAKSRSLERLMRIMIHSKFFINVKISQVDETEGYWLTPASHLLLRDEPLSVRPFALAMLDPTLTDPWHHVSEWFKTDGDPTPFVSTHGRTLWEHAGQDPRLNGLFNEGMASDARLAATVVTEDCRNVFEGLKSMVDVGGGTGTVAKAIADAFTGLNCVVLDLPHVVAGCEGTENLTFVAGDMFEYIPPADAVFMKWILHDWNDEDCLKILKKCKDAIGSSKDKAGKLVVIDMVVNSNRGNKKAAEDQLFYDMSMMVYLNGRERTEEEWAKLFADAGFNGYKIALELGVRSLVEVYP</sequence>
<dbReference type="InterPro" id="IPR016461">
    <property type="entry name" value="COMT-like"/>
</dbReference>
<dbReference type="InterPro" id="IPR012967">
    <property type="entry name" value="COMT_dimerisation"/>
</dbReference>
<feature type="domain" description="O-methyltransferase C-terminal" evidence="6">
    <location>
        <begin position="132"/>
        <end position="343"/>
    </location>
</feature>
<dbReference type="GO" id="GO:0032259">
    <property type="term" value="P:methylation"/>
    <property type="evidence" value="ECO:0007669"/>
    <property type="project" value="UniProtKB-KW"/>
</dbReference>
<dbReference type="CDD" id="cd02440">
    <property type="entry name" value="AdoMet_MTases"/>
    <property type="match status" value="1"/>
</dbReference>
<comment type="similarity">
    <text evidence="4">Belongs to the class I-like SAM-binding methyltransferase superfamily. Cation-independent O-methyltransferase family. COMT subfamily.</text>
</comment>
<dbReference type="PROSITE" id="PS51683">
    <property type="entry name" value="SAM_OMT_II"/>
    <property type="match status" value="1"/>
</dbReference>
<reference evidence="8" key="2">
    <citation type="journal article" date="2024" name="Plant">
        <title>Genomic evolution and insights into agronomic trait innovations of Sesamum species.</title>
        <authorList>
            <person name="Miao H."/>
            <person name="Wang L."/>
            <person name="Qu L."/>
            <person name="Liu H."/>
            <person name="Sun Y."/>
            <person name="Le M."/>
            <person name="Wang Q."/>
            <person name="Wei S."/>
            <person name="Zheng Y."/>
            <person name="Lin W."/>
            <person name="Duan Y."/>
            <person name="Cao H."/>
            <person name="Xiong S."/>
            <person name="Wang X."/>
            <person name="Wei L."/>
            <person name="Li C."/>
            <person name="Ma Q."/>
            <person name="Ju M."/>
            <person name="Zhao R."/>
            <person name="Li G."/>
            <person name="Mu C."/>
            <person name="Tian Q."/>
            <person name="Mei H."/>
            <person name="Zhang T."/>
            <person name="Gao T."/>
            <person name="Zhang H."/>
        </authorList>
    </citation>
    <scope>NUCLEOTIDE SEQUENCE</scope>
    <source>
        <strain evidence="8">KEN8</strain>
    </source>
</reference>
<dbReference type="AlphaFoldDB" id="A0AAW2Q3R7"/>
<dbReference type="InterPro" id="IPR036390">
    <property type="entry name" value="WH_DNA-bd_sf"/>
</dbReference>
<evidence type="ECO:0000313" key="8">
    <source>
        <dbReference type="EMBL" id="KAL0362411.1"/>
    </source>
</evidence>